<organism evidence="1 2">
    <name type="scientific">Blastococcus brunescens</name>
    <dbReference type="NCBI Taxonomy" id="1564165"/>
    <lineage>
        <taxon>Bacteria</taxon>
        <taxon>Bacillati</taxon>
        <taxon>Actinomycetota</taxon>
        <taxon>Actinomycetes</taxon>
        <taxon>Geodermatophilales</taxon>
        <taxon>Geodermatophilaceae</taxon>
        <taxon>Blastococcus</taxon>
    </lineage>
</organism>
<accession>A0ABZ1ATL0</accession>
<reference evidence="1 2" key="1">
    <citation type="submission" date="2023-12" db="EMBL/GenBank/DDBJ databases">
        <title>Blastococcus brunescens sp. nov., an actonobacterium isolated from sandstone collected in sahara desert.</title>
        <authorList>
            <person name="Gtari M."/>
            <person name="Ghodhbane F."/>
        </authorList>
    </citation>
    <scope>NUCLEOTIDE SEQUENCE [LARGE SCALE GENOMIC DNA]</scope>
    <source>
        <strain evidence="1 2">BMG 8361</strain>
    </source>
</reference>
<evidence type="ECO:0000313" key="2">
    <source>
        <dbReference type="Proteomes" id="UP001324287"/>
    </source>
</evidence>
<name>A0ABZ1ATL0_9ACTN</name>
<protein>
    <submittedName>
        <fullName evidence="1">Uncharacterized protein</fullName>
    </submittedName>
</protein>
<evidence type="ECO:0000313" key="1">
    <source>
        <dbReference type="EMBL" id="WRL61920.1"/>
    </source>
</evidence>
<dbReference type="Proteomes" id="UP001324287">
    <property type="component" value="Chromosome"/>
</dbReference>
<gene>
    <name evidence="1" type="ORF">U6N30_17645</name>
</gene>
<dbReference type="RefSeq" id="WP_324273279.1">
    <property type="nucleotide sequence ID" value="NZ_CP141261.1"/>
</dbReference>
<proteinExistence type="predicted"/>
<keyword evidence="2" id="KW-1185">Reference proteome</keyword>
<sequence>MARTVTGLVTTVVPHSVWQRMPVPGDVPDAVDRHHRLGRRLAVPHLPQGRPPHRPWRTWCASGWTAASTDWRRRSEPPTPATWTT</sequence>
<dbReference type="EMBL" id="CP141261">
    <property type="protein sequence ID" value="WRL61920.1"/>
    <property type="molecule type" value="Genomic_DNA"/>
</dbReference>